<feature type="region of interest" description="Disordered" evidence="1">
    <location>
        <begin position="14"/>
        <end position="60"/>
    </location>
</feature>
<dbReference type="AlphaFoldDB" id="A0AA40GFH8"/>
<dbReference type="EMBL" id="JAHYIQ010000001">
    <property type="protein sequence ID" value="KAK1136815.1"/>
    <property type="molecule type" value="Genomic_DNA"/>
</dbReference>
<protein>
    <submittedName>
        <fullName evidence="2">Uncharacterized protein</fullName>
    </submittedName>
</protein>
<proteinExistence type="predicted"/>
<evidence type="ECO:0000313" key="2">
    <source>
        <dbReference type="EMBL" id="KAK1136815.1"/>
    </source>
</evidence>
<reference evidence="2" key="1">
    <citation type="submission" date="2021-10" db="EMBL/GenBank/DDBJ databases">
        <title>Melipona bicolor Genome sequencing and assembly.</title>
        <authorList>
            <person name="Araujo N.S."/>
            <person name="Arias M.C."/>
        </authorList>
    </citation>
    <scope>NUCLEOTIDE SEQUENCE</scope>
    <source>
        <strain evidence="2">USP_2M_L1-L4_2017</strain>
        <tissue evidence="2">Whole body</tissue>
    </source>
</reference>
<gene>
    <name evidence="2" type="ORF">K0M31_001351</name>
</gene>
<organism evidence="2 3">
    <name type="scientific">Melipona bicolor</name>
    <dbReference type="NCBI Taxonomy" id="60889"/>
    <lineage>
        <taxon>Eukaryota</taxon>
        <taxon>Metazoa</taxon>
        <taxon>Ecdysozoa</taxon>
        <taxon>Arthropoda</taxon>
        <taxon>Hexapoda</taxon>
        <taxon>Insecta</taxon>
        <taxon>Pterygota</taxon>
        <taxon>Neoptera</taxon>
        <taxon>Endopterygota</taxon>
        <taxon>Hymenoptera</taxon>
        <taxon>Apocrita</taxon>
        <taxon>Aculeata</taxon>
        <taxon>Apoidea</taxon>
        <taxon>Anthophila</taxon>
        <taxon>Apidae</taxon>
        <taxon>Melipona</taxon>
    </lineage>
</organism>
<name>A0AA40GFH8_9HYME</name>
<evidence type="ECO:0000313" key="3">
    <source>
        <dbReference type="Proteomes" id="UP001177670"/>
    </source>
</evidence>
<comment type="caution">
    <text evidence="2">The sequence shown here is derived from an EMBL/GenBank/DDBJ whole genome shotgun (WGS) entry which is preliminary data.</text>
</comment>
<dbReference type="Proteomes" id="UP001177670">
    <property type="component" value="Unassembled WGS sequence"/>
</dbReference>
<keyword evidence="3" id="KW-1185">Reference proteome</keyword>
<evidence type="ECO:0000256" key="1">
    <source>
        <dbReference type="SAM" id="MobiDB-lite"/>
    </source>
</evidence>
<sequence length="60" mass="5970">MYVSCGRVEVSVREPKRGWRASETSEGVGDGVGGTADVDSSGGDGGGDGGAEMKLPVVVV</sequence>
<accession>A0AA40GFH8</accession>